<gene>
    <name evidence="1" type="ORF">GCM10018772_04850</name>
</gene>
<dbReference type="AlphaFoldDB" id="A0A919A4F1"/>
<comment type="caution">
    <text evidence="1">The sequence shown here is derived from an EMBL/GenBank/DDBJ whole genome shotgun (WGS) entry which is preliminary data.</text>
</comment>
<organism evidence="1 2">
    <name type="scientific">Streptomyces fumanus</name>
    <dbReference type="NCBI Taxonomy" id="67302"/>
    <lineage>
        <taxon>Bacteria</taxon>
        <taxon>Bacillati</taxon>
        <taxon>Actinomycetota</taxon>
        <taxon>Actinomycetes</taxon>
        <taxon>Kitasatosporales</taxon>
        <taxon>Streptomycetaceae</taxon>
        <taxon>Streptomyces</taxon>
    </lineage>
</organism>
<dbReference type="EMBL" id="BNBI01000001">
    <property type="protein sequence ID" value="GHE84791.1"/>
    <property type="molecule type" value="Genomic_DNA"/>
</dbReference>
<keyword evidence="2" id="KW-1185">Reference proteome</keyword>
<proteinExistence type="predicted"/>
<protein>
    <submittedName>
        <fullName evidence="1">Uncharacterized protein</fullName>
    </submittedName>
</protein>
<reference evidence="1" key="2">
    <citation type="submission" date="2020-09" db="EMBL/GenBank/DDBJ databases">
        <authorList>
            <person name="Sun Q."/>
            <person name="Ohkuma M."/>
        </authorList>
    </citation>
    <scope>NUCLEOTIDE SEQUENCE</scope>
    <source>
        <strain evidence="1">JCM 4477</strain>
    </source>
</reference>
<evidence type="ECO:0000313" key="1">
    <source>
        <dbReference type="EMBL" id="GHE84791.1"/>
    </source>
</evidence>
<evidence type="ECO:0000313" key="2">
    <source>
        <dbReference type="Proteomes" id="UP000630718"/>
    </source>
</evidence>
<accession>A0A919A4F1</accession>
<dbReference type="Proteomes" id="UP000630718">
    <property type="component" value="Unassembled WGS sequence"/>
</dbReference>
<reference evidence="1" key="1">
    <citation type="journal article" date="2014" name="Int. J. Syst. Evol. Microbiol.">
        <title>Complete genome sequence of Corynebacterium casei LMG S-19264T (=DSM 44701T), isolated from a smear-ripened cheese.</title>
        <authorList>
            <consortium name="US DOE Joint Genome Institute (JGI-PGF)"/>
            <person name="Walter F."/>
            <person name="Albersmeier A."/>
            <person name="Kalinowski J."/>
            <person name="Ruckert C."/>
        </authorList>
    </citation>
    <scope>NUCLEOTIDE SEQUENCE</scope>
    <source>
        <strain evidence="1">JCM 4477</strain>
    </source>
</reference>
<sequence length="79" mass="8367">MSRTWHVGPHDPRRVLPSPDTERVLGQIERGEIRCGAEAAREIAARHEAAYGEVWAAGPDPDAAWADAIASLPAQGGAA</sequence>
<name>A0A919A4F1_9ACTN</name>
<dbReference type="RefSeq" id="WP_190202378.1">
    <property type="nucleotide sequence ID" value="NZ_BNBI01000001.1"/>
</dbReference>